<gene>
    <name evidence="2" type="ORF">PGLA2088_LOCUS19931</name>
</gene>
<feature type="transmembrane region" description="Helical" evidence="1">
    <location>
        <begin position="173"/>
        <end position="193"/>
    </location>
</feature>
<dbReference type="AlphaFoldDB" id="A0A813JJD5"/>
<dbReference type="EMBL" id="CAJNNW010025260">
    <property type="protein sequence ID" value="CAE8676526.1"/>
    <property type="molecule type" value="Genomic_DNA"/>
</dbReference>
<keyword evidence="1" id="KW-0812">Transmembrane</keyword>
<feature type="transmembrane region" description="Helical" evidence="1">
    <location>
        <begin position="90"/>
        <end position="123"/>
    </location>
</feature>
<evidence type="ECO:0000313" key="3">
    <source>
        <dbReference type="Proteomes" id="UP000626109"/>
    </source>
</evidence>
<proteinExistence type="predicted"/>
<accession>A0A813JJD5</accession>
<evidence type="ECO:0000256" key="1">
    <source>
        <dbReference type="SAM" id="Phobius"/>
    </source>
</evidence>
<comment type="caution">
    <text evidence="2">The sequence shown here is derived from an EMBL/GenBank/DDBJ whole genome shotgun (WGS) entry which is preliminary data.</text>
</comment>
<name>A0A813JJD5_POLGL</name>
<protein>
    <submittedName>
        <fullName evidence="2">Uncharacterized protein</fullName>
    </submittedName>
</protein>
<reference evidence="2" key="1">
    <citation type="submission" date="2021-02" db="EMBL/GenBank/DDBJ databases">
        <authorList>
            <person name="Dougan E. K."/>
            <person name="Rhodes N."/>
            <person name="Thang M."/>
            <person name="Chan C."/>
        </authorList>
    </citation>
    <scope>NUCLEOTIDE SEQUENCE</scope>
</reference>
<dbReference type="Proteomes" id="UP000626109">
    <property type="component" value="Unassembled WGS sequence"/>
</dbReference>
<keyword evidence="1" id="KW-1133">Transmembrane helix</keyword>
<organism evidence="2 3">
    <name type="scientific">Polarella glacialis</name>
    <name type="common">Dinoflagellate</name>
    <dbReference type="NCBI Taxonomy" id="89957"/>
    <lineage>
        <taxon>Eukaryota</taxon>
        <taxon>Sar</taxon>
        <taxon>Alveolata</taxon>
        <taxon>Dinophyceae</taxon>
        <taxon>Suessiales</taxon>
        <taxon>Suessiaceae</taxon>
        <taxon>Polarella</taxon>
    </lineage>
</organism>
<sequence length="233" mass="24880">MEMEPSHAQALTGAPQLIFGLPIQNERLAKLTRKVLIVALVSAVLVLIRGFIGLASGGGAQAPEQVLGMALALLVPICGYLGAKKSDQVLTCCFCCCNLLGSCLTIFVFVTAFAASGVLSYIVQNCDPSNNDGTGCPTAHQWLTYCPDLPEGYTAEDCYSDLQGQAGDMQSTLHWMVLLVVPSVLMQCLGFCWGNQLYSELKQGAVLVQPPMYPTTTMAVQHQPPATPYDSLS</sequence>
<feature type="transmembrane region" description="Helical" evidence="1">
    <location>
        <begin position="35"/>
        <end position="54"/>
    </location>
</feature>
<evidence type="ECO:0000313" key="2">
    <source>
        <dbReference type="EMBL" id="CAE8676526.1"/>
    </source>
</evidence>
<keyword evidence="1" id="KW-0472">Membrane</keyword>
<feature type="transmembrane region" description="Helical" evidence="1">
    <location>
        <begin position="66"/>
        <end position="83"/>
    </location>
</feature>